<dbReference type="EMBL" id="JAGTTL010000003">
    <property type="protein sequence ID" value="KAK6325575.1"/>
    <property type="molecule type" value="Genomic_DNA"/>
</dbReference>
<organism evidence="2 3">
    <name type="scientific">Coregonus suidteri</name>
    <dbReference type="NCBI Taxonomy" id="861788"/>
    <lineage>
        <taxon>Eukaryota</taxon>
        <taxon>Metazoa</taxon>
        <taxon>Chordata</taxon>
        <taxon>Craniata</taxon>
        <taxon>Vertebrata</taxon>
        <taxon>Euteleostomi</taxon>
        <taxon>Actinopterygii</taxon>
        <taxon>Neopterygii</taxon>
        <taxon>Teleostei</taxon>
        <taxon>Protacanthopterygii</taxon>
        <taxon>Salmoniformes</taxon>
        <taxon>Salmonidae</taxon>
        <taxon>Coregoninae</taxon>
        <taxon>Coregonus</taxon>
    </lineage>
</organism>
<gene>
    <name evidence="2" type="ORF">J4Q44_G00049170</name>
</gene>
<reference evidence="2 3" key="1">
    <citation type="submission" date="2021-04" db="EMBL/GenBank/DDBJ databases">
        <authorList>
            <person name="De Guttry C."/>
            <person name="Zahm M."/>
            <person name="Klopp C."/>
            <person name="Cabau C."/>
            <person name="Louis A."/>
            <person name="Berthelot C."/>
            <person name="Parey E."/>
            <person name="Roest Crollius H."/>
            <person name="Montfort J."/>
            <person name="Robinson-Rechavi M."/>
            <person name="Bucao C."/>
            <person name="Bouchez O."/>
            <person name="Gislard M."/>
            <person name="Lluch J."/>
            <person name="Milhes M."/>
            <person name="Lampietro C."/>
            <person name="Lopez Roques C."/>
            <person name="Donnadieu C."/>
            <person name="Braasch I."/>
            <person name="Desvignes T."/>
            <person name="Postlethwait J."/>
            <person name="Bobe J."/>
            <person name="Wedekind C."/>
            <person name="Guiguen Y."/>
        </authorList>
    </citation>
    <scope>NUCLEOTIDE SEQUENCE [LARGE SCALE GENOMIC DNA]</scope>
    <source>
        <strain evidence="2">Cs_M1</strain>
        <tissue evidence="2">Blood</tissue>
    </source>
</reference>
<keyword evidence="3" id="KW-1185">Reference proteome</keyword>
<dbReference type="AlphaFoldDB" id="A0AAN8M615"/>
<evidence type="ECO:0000313" key="2">
    <source>
        <dbReference type="EMBL" id="KAK6325575.1"/>
    </source>
</evidence>
<feature type="region of interest" description="Disordered" evidence="1">
    <location>
        <begin position="37"/>
        <end position="56"/>
    </location>
</feature>
<evidence type="ECO:0000256" key="1">
    <source>
        <dbReference type="SAM" id="MobiDB-lite"/>
    </source>
</evidence>
<dbReference type="Gene3D" id="2.40.50.140">
    <property type="entry name" value="Nucleic acid-binding proteins"/>
    <property type="match status" value="1"/>
</dbReference>
<protein>
    <submittedName>
        <fullName evidence="2">Uncharacterized protein</fullName>
    </submittedName>
</protein>
<proteinExistence type="predicted"/>
<sequence>MLINRGEEYCYGFVALLHNPEITENFPRLRELDWATLKDPSAPNPAPPSTRAGSKVGNLQATSEACGYIHNVSAVKRGKKTGYFNAVLQQEDESRNIIVFQQQLRDRFATAESRRTPVKLAKVGLQPSISGNNKMEIMFTHTSTFSILKDLPFKFNSDLDGRVKDVALADLQENIENAVKQKVNVTVEVIQKLKECHRRTRANKSMPMVEYLVGDIIADSTTLTNLTVWGRKNTVEEGKWYRVTNVSVDQYGGKTVLNTTPESTLINVASGRKCDVPHDMVQPEKFEGKIIGHWLSQEYTCPQAHPLERVDTTEKMVTCKKCPMTYILSKVGRITRGKLSLQSDDLVREFSVEDSVIRNVLRGGWEGRESVKDIEDALVELPPVTITALNGHVLTITSQDVTTQDEKRNITVQQRV</sequence>
<name>A0AAN8M615_9TELE</name>
<dbReference type="InterPro" id="IPR012340">
    <property type="entry name" value="NA-bd_OB-fold"/>
</dbReference>
<dbReference type="Proteomes" id="UP001356427">
    <property type="component" value="Unassembled WGS sequence"/>
</dbReference>
<evidence type="ECO:0000313" key="3">
    <source>
        <dbReference type="Proteomes" id="UP001356427"/>
    </source>
</evidence>
<comment type="caution">
    <text evidence="2">The sequence shown here is derived from an EMBL/GenBank/DDBJ whole genome shotgun (WGS) entry which is preliminary data.</text>
</comment>
<accession>A0AAN8M615</accession>
<dbReference type="SUPFAM" id="SSF50249">
    <property type="entry name" value="Nucleic acid-binding proteins"/>
    <property type="match status" value="1"/>
</dbReference>